<dbReference type="InterPro" id="IPR036457">
    <property type="entry name" value="PPM-type-like_dom_sf"/>
</dbReference>
<proteinExistence type="predicted"/>
<keyword evidence="3" id="KW-1185">Reference proteome</keyword>
<evidence type="ECO:0000259" key="1">
    <source>
        <dbReference type="PROSITE" id="PS51746"/>
    </source>
</evidence>
<gene>
    <name evidence="2" type="ORF">JAAARDRAFT_126972</name>
</gene>
<dbReference type="InterPro" id="IPR001932">
    <property type="entry name" value="PPM-type_phosphatase-like_dom"/>
</dbReference>
<dbReference type="CDD" id="cd00143">
    <property type="entry name" value="PP2Cc"/>
    <property type="match status" value="1"/>
</dbReference>
<evidence type="ECO:0000313" key="2">
    <source>
        <dbReference type="EMBL" id="KDQ59929.1"/>
    </source>
</evidence>
<evidence type="ECO:0000313" key="3">
    <source>
        <dbReference type="Proteomes" id="UP000027265"/>
    </source>
</evidence>
<sequence length="410" mass="45251">MTSSRLRGKSLFIIFSLDTVLKSNSNDPTEDDHAEAILPNPNGVWGFFSVLDGHSGWETSTWLRENLIPALSGSLADLYSKYRSNEPTLPFSSPDPPPNEVDDTIKRTFQRLDDKIVHEAIEKVFSSPSRHAATNLLAPAYSGSCALVAFYESPTRLLRIALTGDSRAVLGRRKHSSDGGHVYEVHVLSTDQNGYNLSEQTRLRSEHPDEDVVKNGRVMGMGMARAFGDARWKWTPEVQKRLKFEYLGRSLPPGVKTPPYLTAVPEVTTFKVMTGDFLILATDGLWECLTNEEAVGLTGLWLDRNSQKANENPLPPVVPKDLPVVKSGEDTTVRYRQWAATKRFVNLDSNAATHLARNALGGADTDLASALFSLRAPRSRTYMDDITAIIIFFGEASVDTVAGEDNKGDP</sequence>
<dbReference type="HOGENOM" id="CLU_021928_1_0_1"/>
<dbReference type="PANTHER" id="PTHR13832">
    <property type="entry name" value="PROTEIN PHOSPHATASE 2C"/>
    <property type="match status" value="1"/>
</dbReference>
<organism evidence="2 3">
    <name type="scientific">Jaapia argillacea MUCL 33604</name>
    <dbReference type="NCBI Taxonomy" id="933084"/>
    <lineage>
        <taxon>Eukaryota</taxon>
        <taxon>Fungi</taxon>
        <taxon>Dikarya</taxon>
        <taxon>Basidiomycota</taxon>
        <taxon>Agaricomycotina</taxon>
        <taxon>Agaricomycetes</taxon>
        <taxon>Agaricomycetidae</taxon>
        <taxon>Jaapiales</taxon>
        <taxon>Jaapiaceae</taxon>
        <taxon>Jaapia</taxon>
    </lineage>
</organism>
<dbReference type="STRING" id="933084.A0A067PZ22"/>
<name>A0A067PZ22_9AGAM</name>
<dbReference type="GO" id="GO:0004741">
    <property type="term" value="F:[pyruvate dehydrogenase (acetyl-transferring)]-phosphatase activity"/>
    <property type="evidence" value="ECO:0007669"/>
    <property type="project" value="TreeGrafter"/>
</dbReference>
<dbReference type="AlphaFoldDB" id="A0A067PZ22"/>
<dbReference type="FunCoup" id="A0A067PZ22">
    <property type="interactions" value="201"/>
</dbReference>
<dbReference type="SUPFAM" id="SSF81606">
    <property type="entry name" value="PP2C-like"/>
    <property type="match status" value="1"/>
</dbReference>
<dbReference type="EMBL" id="KL197715">
    <property type="protein sequence ID" value="KDQ59929.1"/>
    <property type="molecule type" value="Genomic_DNA"/>
</dbReference>
<dbReference type="GO" id="GO:0005739">
    <property type="term" value="C:mitochondrion"/>
    <property type="evidence" value="ECO:0007669"/>
    <property type="project" value="TreeGrafter"/>
</dbReference>
<feature type="domain" description="PPM-type phosphatase" evidence="1">
    <location>
        <begin position="14"/>
        <end position="393"/>
    </location>
</feature>
<dbReference type="SMART" id="SM00332">
    <property type="entry name" value="PP2Cc"/>
    <property type="match status" value="1"/>
</dbReference>
<dbReference type="Pfam" id="PF00481">
    <property type="entry name" value="PP2C"/>
    <property type="match status" value="1"/>
</dbReference>
<accession>A0A067PZ22</accession>
<dbReference type="InterPro" id="IPR015655">
    <property type="entry name" value="PP2C"/>
</dbReference>
<dbReference type="PANTHER" id="PTHR13832:SF792">
    <property type="entry name" value="GM14286P"/>
    <property type="match status" value="1"/>
</dbReference>
<dbReference type="PROSITE" id="PS51746">
    <property type="entry name" value="PPM_2"/>
    <property type="match status" value="1"/>
</dbReference>
<dbReference type="InParanoid" id="A0A067PZ22"/>
<reference evidence="3" key="1">
    <citation type="journal article" date="2014" name="Proc. Natl. Acad. Sci. U.S.A.">
        <title>Extensive sampling of basidiomycete genomes demonstrates inadequacy of the white-rot/brown-rot paradigm for wood decay fungi.</title>
        <authorList>
            <person name="Riley R."/>
            <person name="Salamov A.A."/>
            <person name="Brown D.W."/>
            <person name="Nagy L.G."/>
            <person name="Floudas D."/>
            <person name="Held B.W."/>
            <person name="Levasseur A."/>
            <person name="Lombard V."/>
            <person name="Morin E."/>
            <person name="Otillar R."/>
            <person name="Lindquist E.A."/>
            <person name="Sun H."/>
            <person name="LaButti K.M."/>
            <person name="Schmutz J."/>
            <person name="Jabbour D."/>
            <person name="Luo H."/>
            <person name="Baker S.E."/>
            <person name="Pisabarro A.G."/>
            <person name="Walton J.D."/>
            <person name="Blanchette R.A."/>
            <person name="Henrissat B."/>
            <person name="Martin F."/>
            <person name="Cullen D."/>
            <person name="Hibbett D.S."/>
            <person name="Grigoriev I.V."/>
        </authorList>
    </citation>
    <scope>NUCLEOTIDE SEQUENCE [LARGE SCALE GENOMIC DNA]</scope>
    <source>
        <strain evidence="3">MUCL 33604</strain>
    </source>
</reference>
<dbReference type="Proteomes" id="UP000027265">
    <property type="component" value="Unassembled WGS sequence"/>
</dbReference>
<protein>
    <recommendedName>
        <fullName evidence="1">PPM-type phosphatase domain-containing protein</fullName>
    </recommendedName>
</protein>
<dbReference type="OrthoDB" id="420076at2759"/>
<dbReference type="Gene3D" id="3.60.40.10">
    <property type="entry name" value="PPM-type phosphatase domain"/>
    <property type="match status" value="1"/>
</dbReference>